<sequence length="333" mass="37318">MKATYGIDIESQDDRYVQIAEKGAEGFSASVNAGSYLVDYIPILKYLPTWFPGAEFKRRGKVWKRAVDAMREVPFQFSKDHMARGDLKSCAAMSLLESFSAPNKGNDYRETVIKDTLGTIYAAGSETTVSTIASFFLAMVLFPHVQEKAQREIDAVVGTDRLPTFSDRDNLPYIDAILKECLRWHPVIPLNIPHSVTEDDIYDGYLLPKGSRVVVNSWAILHDESVYEAPHLFNPDRFIKHGQLDPLAQDPTVAAFGFGRRKCPGMLLAKDSAWIMIACVLSAFKINPEKDDEGRDIIPEEDYCEGLLSHPAQFPCSIKPRSVRHGEIISETI</sequence>
<keyword evidence="7 13" id="KW-0479">Metal-binding</keyword>
<evidence type="ECO:0000256" key="12">
    <source>
        <dbReference type="ARBA" id="ARBA00023136"/>
    </source>
</evidence>
<evidence type="ECO:0000256" key="2">
    <source>
        <dbReference type="ARBA" id="ARBA00004370"/>
    </source>
</evidence>
<evidence type="ECO:0008006" key="17">
    <source>
        <dbReference type="Google" id="ProtNLM"/>
    </source>
</evidence>
<evidence type="ECO:0000256" key="7">
    <source>
        <dbReference type="ARBA" id="ARBA00022723"/>
    </source>
</evidence>
<comment type="similarity">
    <text evidence="4 14">Belongs to the cytochrome P450 family.</text>
</comment>
<organism evidence="15 16">
    <name type="scientific">Cerrena zonata</name>
    <dbReference type="NCBI Taxonomy" id="2478898"/>
    <lineage>
        <taxon>Eukaryota</taxon>
        <taxon>Fungi</taxon>
        <taxon>Dikarya</taxon>
        <taxon>Basidiomycota</taxon>
        <taxon>Agaricomycotina</taxon>
        <taxon>Agaricomycetes</taxon>
        <taxon>Polyporales</taxon>
        <taxon>Cerrenaceae</taxon>
        <taxon>Cerrena</taxon>
    </lineage>
</organism>
<evidence type="ECO:0000256" key="6">
    <source>
        <dbReference type="ARBA" id="ARBA00022692"/>
    </source>
</evidence>
<evidence type="ECO:0000256" key="4">
    <source>
        <dbReference type="ARBA" id="ARBA00010617"/>
    </source>
</evidence>
<dbReference type="PANTHER" id="PTHR46300">
    <property type="entry name" value="P450, PUTATIVE (EUROFUNG)-RELATED-RELATED"/>
    <property type="match status" value="1"/>
</dbReference>
<evidence type="ECO:0000256" key="8">
    <source>
        <dbReference type="ARBA" id="ARBA00022989"/>
    </source>
</evidence>
<evidence type="ECO:0000256" key="11">
    <source>
        <dbReference type="ARBA" id="ARBA00023033"/>
    </source>
</evidence>
<dbReference type="InterPro" id="IPR050364">
    <property type="entry name" value="Cytochrome_P450_fung"/>
</dbReference>
<dbReference type="GO" id="GO:0004497">
    <property type="term" value="F:monooxygenase activity"/>
    <property type="evidence" value="ECO:0007669"/>
    <property type="project" value="UniProtKB-KW"/>
</dbReference>
<dbReference type="InterPro" id="IPR017972">
    <property type="entry name" value="Cyt_P450_CS"/>
</dbReference>
<dbReference type="GO" id="GO:0020037">
    <property type="term" value="F:heme binding"/>
    <property type="evidence" value="ECO:0007669"/>
    <property type="project" value="InterPro"/>
</dbReference>
<comment type="pathway">
    <text evidence="3">Secondary metabolite biosynthesis.</text>
</comment>
<dbReference type="PROSITE" id="PS00086">
    <property type="entry name" value="CYTOCHROME_P450"/>
    <property type="match status" value="1"/>
</dbReference>
<dbReference type="InterPro" id="IPR002401">
    <property type="entry name" value="Cyt_P450_E_grp-I"/>
</dbReference>
<evidence type="ECO:0000256" key="13">
    <source>
        <dbReference type="PIRSR" id="PIRSR602401-1"/>
    </source>
</evidence>
<proteinExistence type="inferred from homology"/>
<dbReference type="InterPro" id="IPR001128">
    <property type="entry name" value="Cyt_P450"/>
</dbReference>
<keyword evidence="12" id="KW-0472">Membrane</keyword>
<evidence type="ECO:0000256" key="9">
    <source>
        <dbReference type="ARBA" id="ARBA00023002"/>
    </source>
</evidence>
<keyword evidence="9 14" id="KW-0560">Oxidoreductase</keyword>
<dbReference type="Gene3D" id="1.10.630.10">
    <property type="entry name" value="Cytochrome P450"/>
    <property type="match status" value="1"/>
</dbReference>
<reference evidence="15 16" key="1">
    <citation type="submission" date="2022-09" db="EMBL/GenBank/DDBJ databases">
        <authorList>
            <person name="Palmer J.M."/>
        </authorList>
    </citation>
    <scope>NUCLEOTIDE SEQUENCE [LARGE SCALE GENOMIC DNA]</scope>
    <source>
        <strain evidence="15 16">DSM 7382</strain>
    </source>
</reference>
<dbReference type="Pfam" id="PF00067">
    <property type="entry name" value="p450"/>
    <property type="match status" value="1"/>
</dbReference>
<comment type="caution">
    <text evidence="15">The sequence shown here is derived from an EMBL/GenBank/DDBJ whole genome shotgun (WGS) entry which is preliminary data.</text>
</comment>
<evidence type="ECO:0000256" key="10">
    <source>
        <dbReference type="ARBA" id="ARBA00023004"/>
    </source>
</evidence>
<feature type="binding site" description="axial binding residue" evidence="13">
    <location>
        <position position="263"/>
    </location>
    <ligand>
        <name>heme</name>
        <dbReference type="ChEBI" id="CHEBI:30413"/>
    </ligand>
    <ligandPart>
        <name>Fe</name>
        <dbReference type="ChEBI" id="CHEBI:18248"/>
    </ligandPart>
</feature>
<dbReference type="InterPro" id="IPR036396">
    <property type="entry name" value="Cyt_P450_sf"/>
</dbReference>
<dbReference type="AlphaFoldDB" id="A0AAW0G0L6"/>
<evidence type="ECO:0000256" key="14">
    <source>
        <dbReference type="RuleBase" id="RU000461"/>
    </source>
</evidence>
<dbReference type="GO" id="GO:0016705">
    <property type="term" value="F:oxidoreductase activity, acting on paired donors, with incorporation or reduction of molecular oxygen"/>
    <property type="evidence" value="ECO:0007669"/>
    <property type="project" value="InterPro"/>
</dbReference>
<dbReference type="CDD" id="cd11065">
    <property type="entry name" value="CYP64-like"/>
    <property type="match status" value="1"/>
</dbReference>
<evidence type="ECO:0000313" key="15">
    <source>
        <dbReference type="EMBL" id="KAK7687278.1"/>
    </source>
</evidence>
<dbReference type="GO" id="GO:0016020">
    <property type="term" value="C:membrane"/>
    <property type="evidence" value="ECO:0007669"/>
    <property type="project" value="UniProtKB-SubCell"/>
</dbReference>
<dbReference type="PRINTS" id="PR00385">
    <property type="entry name" value="P450"/>
</dbReference>
<evidence type="ECO:0000256" key="1">
    <source>
        <dbReference type="ARBA" id="ARBA00001971"/>
    </source>
</evidence>
<comment type="subcellular location">
    <subcellularLocation>
        <location evidence="2">Membrane</location>
    </subcellularLocation>
</comment>
<evidence type="ECO:0000313" key="16">
    <source>
        <dbReference type="Proteomes" id="UP001385951"/>
    </source>
</evidence>
<comment type="cofactor">
    <cofactor evidence="1 13">
        <name>heme</name>
        <dbReference type="ChEBI" id="CHEBI:30413"/>
    </cofactor>
</comment>
<dbReference type="PRINTS" id="PR00463">
    <property type="entry name" value="EP450I"/>
</dbReference>
<keyword evidence="5 13" id="KW-0349">Heme</keyword>
<dbReference type="EMBL" id="JASBNA010000014">
    <property type="protein sequence ID" value="KAK7687278.1"/>
    <property type="molecule type" value="Genomic_DNA"/>
</dbReference>
<keyword evidence="10 13" id="KW-0408">Iron</keyword>
<keyword evidence="8" id="KW-1133">Transmembrane helix</keyword>
<evidence type="ECO:0000256" key="5">
    <source>
        <dbReference type="ARBA" id="ARBA00022617"/>
    </source>
</evidence>
<keyword evidence="11 14" id="KW-0503">Monooxygenase</keyword>
<name>A0AAW0G0L6_9APHY</name>
<dbReference type="PANTHER" id="PTHR46300:SF12">
    <property type="entry name" value="P450, PUTATIVE (EUROFUNG)-RELATED"/>
    <property type="match status" value="1"/>
</dbReference>
<dbReference type="GO" id="GO:0005506">
    <property type="term" value="F:iron ion binding"/>
    <property type="evidence" value="ECO:0007669"/>
    <property type="project" value="InterPro"/>
</dbReference>
<keyword evidence="16" id="KW-1185">Reference proteome</keyword>
<keyword evidence="6" id="KW-0812">Transmembrane</keyword>
<gene>
    <name evidence="15" type="ORF">QCA50_009783</name>
</gene>
<accession>A0AAW0G0L6</accession>
<dbReference type="SUPFAM" id="SSF48264">
    <property type="entry name" value="Cytochrome P450"/>
    <property type="match status" value="1"/>
</dbReference>
<dbReference type="Proteomes" id="UP001385951">
    <property type="component" value="Unassembled WGS sequence"/>
</dbReference>
<protein>
    <recommendedName>
        <fullName evidence="17">Cytochrome P450</fullName>
    </recommendedName>
</protein>
<evidence type="ECO:0000256" key="3">
    <source>
        <dbReference type="ARBA" id="ARBA00005179"/>
    </source>
</evidence>